<comment type="pathway">
    <text evidence="1 10">Sulfur metabolism; glutathione biosynthesis; glutathione from L-cysteine and L-glutamate: step 1/2.</text>
</comment>
<feature type="region of interest" description="Disordered" evidence="11">
    <location>
        <begin position="263"/>
        <end position="310"/>
    </location>
</feature>
<keyword evidence="4 10" id="KW-0436">Ligase</keyword>
<dbReference type="OrthoDB" id="7939818at2759"/>
<evidence type="ECO:0000256" key="5">
    <source>
        <dbReference type="ARBA" id="ARBA00022684"/>
    </source>
</evidence>
<comment type="catalytic activity">
    <reaction evidence="10">
        <text>L-cysteine + L-glutamate + ATP = gamma-L-glutamyl-L-cysteine + ADP + phosphate + H(+)</text>
        <dbReference type="Rhea" id="RHEA:13285"/>
        <dbReference type="ChEBI" id="CHEBI:15378"/>
        <dbReference type="ChEBI" id="CHEBI:29985"/>
        <dbReference type="ChEBI" id="CHEBI:30616"/>
        <dbReference type="ChEBI" id="CHEBI:35235"/>
        <dbReference type="ChEBI" id="CHEBI:43474"/>
        <dbReference type="ChEBI" id="CHEBI:58173"/>
        <dbReference type="ChEBI" id="CHEBI:456216"/>
        <dbReference type="EC" id="6.3.2.2"/>
    </reaction>
</comment>
<evidence type="ECO:0000256" key="6">
    <source>
        <dbReference type="ARBA" id="ARBA00022741"/>
    </source>
</evidence>
<dbReference type="PANTHER" id="PTHR11164:SF0">
    <property type="entry name" value="GLUTAMATE--CYSTEINE LIGASE CATALYTIC SUBUNIT"/>
    <property type="match status" value="1"/>
</dbReference>
<dbReference type="EMBL" id="JANBOI010000302">
    <property type="protein sequence ID" value="KAJ1731681.1"/>
    <property type="molecule type" value="Genomic_DNA"/>
</dbReference>
<sequence length="742" mass="81542">MSDDSQPVRMYSWKEILPRMEEIRAVATDQFIAAWRSPRPSHTPVFTWHETMGYIIVRCDEAARRIVLSPRAPDVIKELGCTHDPVAANAHPRHPSKGGGAGADADTNDAAETYWRPAHARFALRCEPPVLRTFSLAGLALEIQECLAARRRLLKAKLRPGEMLLTINQFPLLGADTYIDGQGPANGPLLRSRILSDSCLNPAPPFALEIGGIYDRRGSVPYTGVPVFHDTATPWPFVDCDLPPASLNSNLALVSAGESGRDSACSMGSSTPVPAAAAAGSRTPSLGTPKKESPRPDVPPPPAASRTAIPEAPSNTNCLLLDSPLFGIGSGGVLRITMCAADLGEARLLHDHLAPISAIMAALTAATPIVKGHLIDRDCYWDVQCSAVDDRTAQERGIAPLTTAKGTLRKSRYGSIDTYVGPEDPSADTAFRKQYNDCQFTYDKDSYWKMKEDVGIDQLLALHVARLFVRDIHFASERVLSKGSKKDRDSHRSDSQEHFKRFVGCNRQNVCLYPPNTSAGSGWEVGFMSLEVQLTDAENAAFITFILLLSRVIISYRLNLYLPISLMDQNSSRAQRVNAVRDQLFYFRRDVFGGRDGKSNGSGRISRRGNASTARHAVHHANGSSSNTNQPENAEYVELTIDEILNGSKTCGVTGILNIIYAYLPTMRLEYEVEQALRRQLQLVRRRASGKLCTLATWMRNFVQNHPDYRHDSVVSPSINYDMLCTMNDIEEGRAAAPELLG</sequence>
<feature type="region of interest" description="Disordered" evidence="11">
    <location>
        <begin position="597"/>
        <end position="631"/>
    </location>
</feature>
<evidence type="ECO:0000256" key="1">
    <source>
        <dbReference type="ARBA" id="ARBA00005006"/>
    </source>
</evidence>
<evidence type="ECO:0000256" key="8">
    <source>
        <dbReference type="ARBA" id="ARBA00030585"/>
    </source>
</evidence>
<evidence type="ECO:0000313" key="12">
    <source>
        <dbReference type="EMBL" id="KAJ1731681.1"/>
    </source>
</evidence>
<keyword evidence="6 10" id="KW-0547">Nucleotide-binding</keyword>
<keyword evidence="13" id="KW-1185">Reference proteome</keyword>
<comment type="caution">
    <text evidence="12">The sequence shown here is derived from an EMBL/GenBank/DDBJ whole genome shotgun (WGS) entry which is preliminary data.</text>
</comment>
<evidence type="ECO:0000256" key="4">
    <source>
        <dbReference type="ARBA" id="ARBA00022598"/>
    </source>
</evidence>
<dbReference type="EC" id="6.3.2.2" evidence="3 10"/>
<evidence type="ECO:0000256" key="9">
    <source>
        <dbReference type="ARBA" id="ARBA00032122"/>
    </source>
</evidence>
<protein>
    <recommendedName>
        <fullName evidence="3 10">Glutamate--cysteine ligase</fullName>
        <ecNumber evidence="3 10">6.3.2.2</ecNumber>
    </recommendedName>
    <alternativeName>
        <fullName evidence="9 10">Gamma-ECS</fullName>
    </alternativeName>
    <alternativeName>
        <fullName evidence="8 10">Gamma-glutamylcysteine synthetase</fullName>
    </alternativeName>
</protein>
<evidence type="ECO:0000256" key="10">
    <source>
        <dbReference type="RuleBase" id="RU367135"/>
    </source>
</evidence>
<evidence type="ECO:0000256" key="3">
    <source>
        <dbReference type="ARBA" id="ARBA00012220"/>
    </source>
</evidence>
<name>A0A9W7YEU4_9FUNG</name>
<dbReference type="InterPro" id="IPR004308">
    <property type="entry name" value="GCS"/>
</dbReference>
<dbReference type="AlphaFoldDB" id="A0A9W7YEU4"/>
<evidence type="ECO:0000256" key="2">
    <source>
        <dbReference type="ARBA" id="ARBA00008100"/>
    </source>
</evidence>
<dbReference type="GO" id="GO:0004357">
    <property type="term" value="F:glutamate-cysteine ligase activity"/>
    <property type="evidence" value="ECO:0007669"/>
    <property type="project" value="UniProtKB-UniRule"/>
</dbReference>
<dbReference type="Gene3D" id="3.30.590.50">
    <property type="match status" value="2"/>
</dbReference>
<keyword evidence="5 10" id="KW-0317">Glutathione biosynthesis</keyword>
<keyword evidence="7 10" id="KW-0067">ATP-binding</keyword>
<accession>A0A9W7YEU4</accession>
<evidence type="ECO:0000256" key="7">
    <source>
        <dbReference type="ARBA" id="ARBA00022840"/>
    </source>
</evidence>
<gene>
    <name evidence="12" type="primary">GSH1_2</name>
    <name evidence="12" type="ORF">LPJ61_002413</name>
</gene>
<dbReference type="GO" id="GO:0006750">
    <property type="term" value="P:glutathione biosynthetic process"/>
    <property type="evidence" value="ECO:0007669"/>
    <property type="project" value="UniProtKB-UniRule"/>
</dbReference>
<evidence type="ECO:0000313" key="13">
    <source>
        <dbReference type="Proteomes" id="UP001143981"/>
    </source>
</evidence>
<feature type="compositionally biased region" description="Polar residues" evidence="11">
    <location>
        <begin position="599"/>
        <end position="613"/>
    </location>
</feature>
<feature type="region of interest" description="Disordered" evidence="11">
    <location>
        <begin position="86"/>
        <end position="107"/>
    </location>
</feature>
<reference evidence="12" key="1">
    <citation type="submission" date="2022-07" db="EMBL/GenBank/DDBJ databases">
        <title>Phylogenomic reconstructions and comparative analyses of Kickxellomycotina fungi.</title>
        <authorList>
            <person name="Reynolds N.K."/>
            <person name="Stajich J.E."/>
            <person name="Barry K."/>
            <person name="Grigoriev I.V."/>
            <person name="Crous P."/>
            <person name="Smith M.E."/>
        </authorList>
    </citation>
    <scope>NUCLEOTIDE SEQUENCE</scope>
    <source>
        <strain evidence="12">BCRC 34381</strain>
    </source>
</reference>
<dbReference type="Gene3D" id="1.10.8.960">
    <property type="match status" value="1"/>
</dbReference>
<dbReference type="PANTHER" id="PTHR11164">
    <property type="entry name" value="GLUTAMATE CYSTEINE LIGASE"/>
    <property type="match status" value="1"/>
</dbReference>
<proteinExistence type="inferred from homology"/>
<comment type="similarity">
    <text evidence="2 10">Belongs to the glutamate--cysteine ligase type 3 family.</text>
</comment>
<organism evidence="12 13">
    <name type="scientific">Coemansia biformis</name>
    <dbReference type="NCBI Taxonomy" id="1286918"/>
    <lineage>
        <taxon>Eukaryota</taxon>
        <taxon>Fungi</taxon>
        <taxon>Fungi incertae sedis</taxon>
        <taxon>Zoopagomycota</taxon>
        <taxon>Kickxellomycotina</taxon>
        <taxon>Kickxellomycetes</taxon>
        <taxon>Kickxellales</taxon>
        <taxon>Kickxellaceae</taxon>
        <taxon>Coemansia</taxon>
    </lineage>
</organism>
<feature type="compositionally biased region" description="Polar residues" evidence="11">
    <location>
        <begin position="622"/>
        <end position="631"/>
    </location>
</feature>
<dbReference type="Pfam" id="PF03074">
    <property type="entry name" value="GCS"/>
    <property type="match status" value="1"/>
</dbReference>
<dbReference type="InterPro" id="IPR014746">
    <property type="entry name" value="Gln_synth/guanido_kin_cat_dom"/>
</dbReference>
<dbReference type="GO" id="GO:0005524">
    <property type="term" value="F:ATP binding"/>
    <property type="evidence" value="ECO:0007669"/>
    <property type="project" value="UniProtKB-UniRule"/>
</dbReference>
<dbReference type="Proteomes" id="UP001143981">
    <property type="component" value="Unassembled WGS sequence"/>
</dbReference>
<evidence type="ECO:0000256" key="11">
    <source>
        <dbReference type="SAM" id="MobiDB-lite"/>
    </source>
</evidence>
<dbReference type="SUPFAM" id="SSF55931">
    <property type="entry name" value="Glutamine synthetase/guanido kinase"/>
    <property type="match status" value="1"/>
</dbReference>